<feature type="signal peptide" evidence="5">
    <location>
        <begin position="1"/>
        <end position="22"/>
    </location>
</feature>
<dbReference type="InterPro" id="IPR035976">
    <property type="entry name" value="Sushi/SCR/CCP_sf"/>
</dbReference>
<evidence type="ECO:0000256" key="2">
    <source>
        <dbReference type="ARBA" id="ARBA00023157"/>
    </source>
</evidence>
<dbReference type="AlphaFoldDB" id="A0AAW2HVA3"/>
<proteinExistence type="predicted"/>
<accession>A0AAW2HVA3</accession>
<dbReference type="InterPro" id="IPR000436">
    <property type="entry name" value="Sushi_SCR_CCP_dom"/>
</dbReference>
<evidence type="ECO:0000256" key="4">
    <source>
        <dbReference type="PROSITE-ProRule" id="PRU00302"/>
    </source>
</evidence>
<evidence type="ECO:0000256" key="5">
    <source>
        <dbReference type="SAM" id="SignalP"/>
    </source>
</evidence>
<feature type="disulfide bond" evidence="3">
    <location>
        <begin position="155"/>
        <end position="182"/>
    </location>
</feature>
<dbReference type="Pfam" id="PF00084">
    <property type="entry name" value="Sushi"/>
    <property type="match status" value="1"/>
</dbReference>
<feature type="disulfide bond" evidence="3">
    <location>
        <begin position="213"/>
        <end position="230"/>
    </location>
</feature>
<feature type="domain" description="CUB" evidence="6">
    <location>
        <begin position="155"/>
        <end position="270"/>
    </location>
</feature>
<dbReference type="InterPro" id="IPR035914">
    <property type="entry name" value="Sperma_CUB_dom_sf"/>
</dbReference>
<evidence type="ECO:0000256" key="3">
    <source>
        <dbReference type="PROSITE-ProRule" id="PRU00059"/>
    </source>
</evidence>
<dbReference type="Pfam" id="PF00431">
    <property type="entry name" value="CUB"/>
    <property type="match status" value="1"/>
</dbReference>
<reference evidence="8" key="1">
    <citation type="journal article" date="2024" name="Gigascience">
        <title>Chromosome-level genome of the poultry shaft louse Menopon gallinae provides insight into the host-switching and adaptive evolution of parasitic lice.</title>
        <authorList>
            <person name="Xu Y."/>
            <person name="Ma L."/>
            <person name="Liu S."/>
            <person name="Liang Y."/>
            <person name="Liu Q."/>
            <person name="He Z."/>
            <person name="Tian L."/>
            <person name="Duan Y."/>
            <person name="Cai W."/>
            <person name="Li H."/>
            <person name="Song F."/>
        </authorList>
    </citation>
    <scope>NUCLEOTIDE SEQUENCE</scope>
    <source>
        <strain evidence="8">Cailab_2023a</strain>
    </source>
</reference>
<protein>
    <submittedName>
        <fullName evidence="8">Uncharacterized protein</fullName>
    </submittedName>
</protein>
<name>A0AAW2HVA3_9NEOP</name>
<dbReference type="SUPFAM" id="SSF49854">
    <property type="entry name" value="Spermadhesin, CUB domain"/>
    <property type="match status" value="1"/>
</dbReference>
<feature type="chain" id="PRO_5043912590" evidence="5">
    <location>
        <begin position="23"/>
        <end position="329"/>
    </location>
</feature>
<dbReference type="PROSITE" id="PS01180">
    <property type="entry name" value="CUB"/>
    <property type="match status" value="1"/>
</dbReference>
<dbReference type="SUPFAM" id="SSF57535">
    <property type="entry name" value="Complement control module/SCR domain"/>
    <property type="match status" value="1"/>
</dbReference>
<keyword evidence="1" id="KW-0677">Repeat</keyword>
<evidence type="ECO:0000259" key="6">
    <source>
        <dbReference type="PROSITE" id="PS01180"/>
    </source>
</evidence>
<dbReference type="CDD" id="cd00033">
    <property type="entry name" value="CCP"/>
    <property type="match status" value="1"/>
</dbReference>
<keyword evidence="4" id="KW-0768">Sushi</keyword>
<evidence type="ECO:0000259" key="7">
    <source>
        <dbReference type="PROSITE" id="PS50923"/>
    </source>
</evidence>
<gene>
    <name evidence="8" type="ORF">PYX00_006131</name>
</gene>
<dbReference type="EMBL" id="JARGDH010000003">
    <property type="protein sequence ID" value="KAL0273476.1"/>
    <property type="molecule type" value="Genomic_DNA"/>
</dbReference>
<keyword evidence="5" id="KW-0732">Signal</keyword>
<comment type="caution">
    <text evidence="8">The sequence shown here is derived from an EMBL/GenBank/DDBJ whole genome shotgun (WGS) entry which is preliminary data.</text>
</comment>
<dbReference type="SMART" id="SM00042">
    <property type="entry name" value="CUB"/>
    <property type="match status" value="1"/>
</dbReference>
<evidence type="ECO:0000313" key="8">
    <source>
        <dbReference type="EMBL" id="KAL0273476.1"/>
    </source>
</evidence>
<feature type="domain" description="Sushi" evidence="7">
    <location>
        <begin position="270"/>
        <end position="328"/>
    </location>
</feature>
<dbReference type="InterPro" id="IPR000859">
    <property type="entry name" value="CUB_dom"/>
</dbReference>
<dbReference type="PROSITE" id="PS50923">
    <property type="entry name" value="SUSHI"/>
    <property type="match status" value="1"/>
</dbReference>
<dbReference type="PANTHER" id="PTHR24251">
    <property type="entry name" value="OVOCHYMASE-RELATED"/>
    <property type="match status" value="1"/>
</dbReference>
<evidence type="ECO:0000256" key="1">
    <source>
        <dbReference type="ARBA" id="ARBA00022737"/>
    </source>
</evidence>
<comment type="caution">
    <text evidence="4">Lacks conserved residue(s) required for the propagation of feature annotation.</text>
</comment>
<keyword evidence="2 3" id="KW-1015">Disulfide bond</keyword>
<dbReference type="Gene3D" id="2.10.70.10">
    <property type="entry name" value="Complement Module, domain 1"/>
    <property type="match status" value="1"/>
</dbReference>
<dbReference type="CDD" id="cd00041">
    <property type="entry name" value="CUB"/>
    <property type="match status" value="1"/>
</dbReference>
<organism evidence="8">
    <name type="scientific">Menopon gallinae</name>
    <name type="common">poultry shaft louse</name>
    <dbReference type="NCBI Taxonomy" id="328185"/>
    <lineage>
        <taxon>Eukaryota</taxon>
        <taxon>Metazoa</taxon>
        <taxon>Ecdysozoa</taxon>
        <taxon>Arthropoda</taxon>
        <taxon>Hexapoda</taxon>
        <taxon>Insecta</taxon>
        <taxon>Pterygota</taxon>
        <taxon>Neoptera</taxon>
        <taxon>Paraneoptera</taxon>
        <taxon>Psocodea</taxon>
        <taxon>Troctomorpha</taxon>
        <taxon>Phthiraptera</taxon>
        <taxon>Amblycera</taxon>
        <taxon>Menoponidae</taxon>
        <taxon>Menopon</taxon>
    </lineage>
</organism>
<sequence length="329" mass="37538">MQNFVVTLFLIALLQWNHKSKGYYELVEELGCQDTEFRLTCGRVSAKIAIIEATFSHNDSVFSPVRASCGDDRESLNEENWRIYRKNDTDNVYAQILKSGVFEVNFRHAIKKKCSGVNYCSFILKEDYAPAIRWGSGSVYLRYMCMDDVHIIKTCTADLDVNFEGFIQSPGYPRFYIGERTCRWTLRARPSQTVKVKFLDISLRGVAPFKRTCEDWLVVSEDGFNRLTACGDTIGDTEVQSSGSVLNISLIANTKLLFPKRGLLFHYKAVGCLTPKTPQNANLVFRNESQIHFRCCPGFVFPDTSSKDRVLHCYNDNTWDKDVPDCVGR</sequence>
<dbReference type="Gene3D" id="2.60.120.290">
    <property type="entry name" value="Spermadhesin, CUB domain"/>
    <property type="match status" value="1"/>
</dbReference>